<evidence type="ECO:0000313" key="4">
    <source>
        <dbReference type="Proteomes" id="UP000608662"/>
    </source>
</evidence>
<feature type="transmembrane region" description="Helical" evidence="1">
    <location>
        <begin position="54"/>
        <end position="78"/>
    </location>
</feature>
<feature type="transmembrane region" description="Helical" evidence="1">
    <location>
        <begin position="90"/>
        <end position="113"/>
    </location>
</feature>
<evidence type="ECO:0000256" key="1">
    <source>
        <dbReference type="SAM" id="Phobius"/>
    </source>
</evidence>
<reference evidence="3" key="1">
    <citation type="submission" date="2019-12" db="EMBL/GenBank/DDBJ databases">
        <title>Whole-genome sequence of Halomicrobium mukohataei pws1.</title>
        <authorList>
            <person name="Verma D.K."/>
            <person name="Gopal K."/>
            <person name="Prasad E.S."/>
        </authorList>
    </citation>
    <scope>NUCLEOTIDE SEQUENCE</scope>
    <source>
        <strain evidence="3">Pws1</strain>
    </source>
</reference>
<feature type="domain" description="DUF5658" evidence="2">
    <location>
        <begin position="22"/>
        <end position="108"/>
    </location>
</feature>
<dbReference type="Pfam" id="PF18902">
    <property type="entry name" value="DUF5658"/>
    <property type="match status" value="1"/>
</dbReference>
<accession>A0A847TZ56</accession>
<dbReference type="AlphaFoldDB" id="A0A847TZ56"/>
<dbReference type="RefSeq" id="WP_170094985.1">
    <property type="nucleotide sequence ID" value="NZ_WOYG01000001.1"/>
</dbReference>
<dbReference type="InterPro" id="IPR043717">
    <property type="entry name" value="DUF5658"/>
</dbReference>
<feature type="transmembrane region" description="Helical" evidence="1">
    <location>
        <begin position="20"/>
        <end position="42"/>
    </location>
</feature>
<dbReference type="Proteomes" id="UP000608662">
    <property type="component" value="Unassembled WGS sequence"/>
</dbReference>
<proteinExistence type="predicted"/>
<comment type="caution">
    <text evidence="3">The sequence shown here is derived from an EMBL/GenBank/DDBJ whole genome shotgun (WGS) entry which is preliminary data.</text>
</comment>
<evidence type="ECO:0000313" key="3">
    <source>
        <dbReference type="EMBL" id="NLV11282.1"/>
    </source>
</evidence>
<dbReference type="OrthoDB" id="377580at2157"/>
<organism evidence="3 4">
    <name type="scientific">Halomicrobium mukohataei</name>
    <dbReference type="NCBI Taxonomy" id="57705"/>
    <lineage>
        <taxon>Archaea</taxon>
        <taxon>Methanobacteriati</taxon>
        <taxon>Methanobacteriota</taxon>
        <taxon>Stenosarchaea group</taxon>
        <taxon>Halobacteria</taxon>
        <taxon>Halobacteriales</taxon>
        <taxon>Haloarculaceae</taxon>
        <taxon>Halomicrobium</taxon>
    </lineage>
</organism>
<keyword evidence="1" id="KW-1133">Transmembrane helix</keyword>
<protein>
    <recommendedName>
        <fullName evidence="2">DUF5658 domain-containing protein</fullName>
    </recommendedName>
</protein>
<keyword evidence="1" id="KW-0472">Membrane</keyword>
<dbReference type="EMBL" id="WOYG01000001">
    <property type="protein sequence ID" value="NLV11282.1"/>
    <property type="molecule type" value="Genomic_DNA"/>
</dbReference>
<keyword evidence="1" id="KW-0812">Transmembrane</keyword>
<name>A0A847TZ56_9EURY</name>
<evidence type="ECO:0000259" key="2">
    <source>
        <dbReference type="Pfam" id="PF18902"/>
    </source>
</evidence>
<gene>
    <name evidence="3" type="ORF">GOC74_15245</name>
</gene>
<sequence>MDTVTGSPPLDVLEPPTGLWLLALVFFGIGDLLTTGVGLTLGSSTEANPVVASLVERYGVAVLLPIKATFFVGTYLVWRALPHPYSTTVPATLALVGVVVTAWNTGILLVGVLS</sequence>